<dbReference type="Pfam" id="PF04549">
    <property type="entry name" value="CD47"/>
    <property type="match status" value="1"/>
</dbReference>
<evidence type="ECO:0000256" key="10">
    <source>
        <dbReference type="SAM" id="SignalP"/>
    </source>
</evidence>
<dbReference type="InterPro" id="IPR007110">
    <property type="entry name" value="Ig-like_dom"/>
</dbReference>
<organism evidence="12 13">
    <name type="scientific">Pelusios castaneus</name>
    <name type="common">West African mud turtle</name>
    <dbReference type="NCBI Taxonomy" id="367368"/>
    <lineage>
        <taxon>Eukaryota</taxon>
        <taxon>Metazoa</taxon>
        <taxon>Chordata</taxon>
        <taxon>Craniata</taxon>
        <taxon>Vertebrata</taxon>
        <taxon>Euteleostomi</taxon>
        <taxon>Archelosauria</taxon>
        <taxon>Testudinata</taxon>
        <taxon>Testudines</taxon>
        <taxon>Pleurodira</taxon>
        <taxon>Pelomedusidae</taxon>
        <taxon>Pelusios</taxon>
    </lineage>
</organism>
<feature type="chain" id="PRO_5034716975" description="Leukocyte surface antigen CD47" evidence="10">
    <location>
        <begin position="35"/>
        <end position="435"/>
    </location>
</feature>
<dbReference type="GO" id="GO:0050729">
    <property type="term" value="P:positive regulation of inflammatory response"/>
    <property type="evidence" value="ECO:0007669"/>
    <property type="project" value="InterPro"/>
</dbReference>
<reference evidence="12" key="2">
    <citation type="submission" date="2025-09" db="UniProtKB">
        <authorList>
            <consortium name="Ensembl"/>
        </authorList>
    </citation>
    <scope>IDENTIFICATION</scope>
</reference>
<keyword evidence="10" id="KW-0732">Signal</keyword>
<feature type="domain" description="Ig-like" evidence="11">
    <location>
        <begin position="148"/>
        <end position="258"/>
    </location>
</feature>
<accession>A0A8C8VDQ1</accession>
<evidence type="ECO:0000313" key="12">
    <source>
        <dbReference type="Ensembl" id="ENSPCEP00000000462.1"/>
    </source>
</evidence>
<feature type="signal peptide" evidence="10">
    <location>
        <begin position="1"/>
        <end position="34"/>
    </location>
</feature>
<dbReference type="PANTHER" id="PTHR10613">
    <property type="entry name" value="LEUKOCYTE SURFACE ANTIGEN CD47"/>
    <property type="match status" value="1"/>
</dbReference>
<keyword evidence="7" id="KW-0873">Pyrrolidone carboxylic acid</keyword>
<evidence type="ECO:0000256" key="8">
    <source>
        <dbReference type="ARBA" id="ARBA00033289"/>
    </source>
</evidence>
<comment type="subcellular location">
    <subcellularLocation>
        <location evidence="1">Cell membrane</location>
        <topology evidence="1">Multi-pass membrane protein</topology>
    </subcellularLocation>
</comment>
<feature type="transmembrane region" description="Helical" evidence="9">
    <location>
        <begin position="276"/>
        <end position="297"/>
    </location>
</feature>
<dbReference type="InterPro" id="IPR013270">
    <property type="entry name" value="CD47_Vset"/>
</dbReference>
<dbReference type="Proteomes" id="UP000694393">
    <property type="component" value="Unplaced"/>
</dbReference>
<dbReference type="InterPro" id="IPR013147">
    <property type="entry name" value="CD47-like_TM"/>
</dbReference>
<feature type="transmembrane region" description="Helical" evidence="9">
    <location>
        <begin position="309"/>
        <end position="332"/>
    </location>
</feature>
<dbReference type="PROSITE" id="PS51257">
    <property type="entry name" value="PROKAR_LIPOPROTEIN"/>
    <property type="match status" value="1"/>
</dbReference>
<keyword evidence="5 9" id="KW-0472">Membrane</keyword>
<evidence type="ECO:0000256" key="4">
    <source>
        <dbReference type="ARBA" id="ARBA00022989"/>
    </source>
</evidence>
<proteinExistence type="predicted"/>
<evidence type="ECO:0000256" key="3">
    <source>
        <dbReference type="ARBA" id="ARBA00022692"/>
    </source>
</evidence>
<keyword evidence="13" id="KW-1185">Reference proteome</keyword>
<dbReference type="Gene3D" id="2.60.40.10">
    <property type="entry name" value="Immunoglobulins"/>
    <property type="match status" value="2"/>
</dbReference>
<dbReference type="GO" id="GO:0022409">
    <property type="term" value="P:positive regulation of cell-cell adhesion"/>
    <property type="evidence" value="ECO:0007669"/>
    <property type="project" value="InterPro"/>
</dbReference>
<dbReference type="InterPro" id="IPR013783">
    <property type="entry name" value="Ig-like_fold"/>
</dbReference>
<dbReference type="GO" id="GO:0050766">
    <property type="term" value="P:positive regulation of phagocytosis"/>
    <property type="evidence" value="ECO:0007669"/>
    <property type="project" value="InterPro"/>
</dbReference>
<dbReference type="Pfam" id="PF08204">
    <property type="entry name" value="V-set_CD47"/>
    <property type="match status" value="2"/>
</dbReference>
<name>A0A8C8VDQ1_9SAUR</name>
<dbReference type="AlphaFoldDB" id="A0A8C8VDQ1"/>
<protein>
    <recommendedName>
        <fullName evidence="2">Leukocyte surface antigen CD47</fullName>
    </recommendedName>
    <alternativeName>
        <fullName evidence="8">Integrin-associated protein</fullName>
    </alternativeName>
</protein>
<feature type="transmembrane region" description="Helical" evidence="9">
    <location>
        <begin position="402"/>
        <end position="423"/>
    </location>
</feature>
<feature type="transmembrane region" description="Helical" evidence="9">
    <location>
        <begin position="338"/>
        <end position="356"/>
    </location>
</feature>
<dbReference type="PROSITE" id="PS50835">
    <property type="entry name" value="IG_LIKE"/>
    <property type="match status" value="2"/>
</dbReference>
<evidence type="ECO:0000256" key="6">
    <source>
        <dbReference type="ARBA" id="ARBA00023180"/>
    </source>
</evidence>
<evidence type="ECO:0000256" key="1">
    <source>
        <dbReference type="ARBA" id="ARBA00004651"/>
    </source>
</evidence>
<feature type="transmembrane region" description="Helical" evidence="9">
    <location>
        <begin position="368"/>
        <end position="390"/>
    </location>
</feature>
<dbReference type="Ensembl" id="ENSPCET00000000473.1">
    <property type="protein sequence ID" value="ENSPCEP00000000462.1"/>
    <property type="gene ID" value="ENSPCEG00000000404.1"/>
</dbReference>
<dbReference type="PANTHER" id="PTHR10613:SF0">
    <property type="entry name" value="LEUKOCYTE SURFACE ANTIGEN CD47"/>
    <property type="match status" value="1"/>
</dbReference>
<evidence type="ECO:0000256" key="5">
    <source>
        <dbReference type="ARBA" id="ARBA00023136"/>
    </source>
</evidence>
<keyword evidence="4 9" id="KW-1133">Transmembrane helix</keyword>
<evidence type="ECO:0000256" key="7">
    <source>
        <dbReference type="ARBA" id="ARBA00023283"/>
    </source>
</evidence>
<dbReference type="GO" id="GO:0070053">
    <property type="term" value="F:thrombospondin receptor activity"/>
    <property type="evidence" value="ECO:0007669"/>
    <property type="project" value="InterPro"/>
</dbReference>
<sequence length="435" mass="47554">MGGGRRLPAAKGGSGMWTLGAAWLLLGAACSGSAQLMFAETKSVELNVYNETIILPCIVTNLQMKNIKAMFVKWKLEKKEFFTFEGLTRTTHTHENFSTAKLVSEENLSQGDASLSILTRQAIPGNYSCEVTESNREGEIVMPLIYSPGSAQLTFAATKSAELYVCRETVTLPCIVTNLQMKNIKAMFVKWKLEKKEFFTFEGLTRTTHTNESFSTAKLASEETLSQGNASLSISIYQAIPGNYSCEVTESNREGEIVMPLIYGPEKWFTKGESSLVIVFLVLAILFYWSQLGIILLKYKITLLKKVCLISGGLIIIIFAIAGSVLLVSAVYVPKNQIGLGIIVIPAVILVPLQYFVLQTVLEEKRSLIVIGVIVLKSIGYLIAVIGFALCLGACPSKSSAIVIAGLTIMALIEAVGLIYLIFRGTSRKRQLSRG</sequence>
<feature type="domain" description="Ig-like" evidence="11">
    <location>
        <begin position="50"/>
        <end position="141"/>
    </location>
</feature>
<dbReference type="GO" id="GO:0005886">
    <property type="term" value="C:plasma membrane"/>
    <property type="evidence" value="ECO:0007669"/>
    <property type="project" value="UniProtKB-SubCell"/>
</dbReference>
<reference evidence="12" key="1">
    <citation type="submission" date="2025-08" db="UniProtKB">
        <authorList>
            <consortium name="Ensembl"/>
        </authorList>
    </citation>
    <scope>IDENTIFICATION</scope>
</reference>
<evidence type="ECO:0000313" key="13">
    <source>
        <dbReference type="Proteomes" id="UP000694393"/>
    </source>
</evidence>
<evidence type="ECO:0000256" key="9">
    <source>
        <dbReference type="SAM" id="Phobius"/>
    </source>
</evidence>
<dbReference type="GO" id="GO:0070062">
    <property type="term" value="C:extracellular exosome"/>
    <property type="evidence" value="ECO:0007669"/>
    <property type="project" value="TreeGrafter"/>
</dbReference>
<keyword evidence="6" id="KW-0325">Glycoprotein</keyword>
<evidence type="ECO:0000259" key="11">
    <source>
        <dbReference type="PROSITE" id="PS50835"/>
    </source>
</evidence>
<keyword evidence="3 9" id="KW-0812">Transmembrane</keyword>
<dbReference type="InterPro" id="IPR006704">
    <property type="entry name" value="CD47"/>
</dbReference>
<evidence type="ECO:0000256" key="2">
    <source>
        <dbReference type="ARBA" id="ARBA00015454"/>
    </source>
</evidence>